<feature type="region of interest" description="Disordered" evidence="2">
    <location>
        <begin position="10"/>
        <end position="50"/>
    </location>
</feature>
<organism evidence="3 4">
    <name type="scientific">Strongyloides stercoralis</name>
    <name type="common">Threadworm</name>
    <dbReference type="NCBI Taxonomy" id="6248"/>
    <lineage>
        <taxon>Eukaryota</taxon>
        <taxon>Metazoa</taxon>
        <taxon>Ecdysozoa</taxon>
        <taxon>Nematoda</taxon>
        <taxon>Chromadorea</taxon>
        <taxon>Rhabditida</taxon>
        <taxon>Tylenchina</taxon>
        <taxon>Panagrolaimomorpha</taxon>
        <taxon>Strongyloidoidea</taxon>
        <taxon>Strongyloididae</taxon>
        <taxon>Strongyloides</taxon>
    </lineage>
</organism>
<sequence>MFEKIKKLWSSNSNVSGSRRSNTKFSRTKSVRNNSSTSFRQTGQLPGFDGSVNKRELTINKHSSALPVLHDGQNNQFDVTYSRNIHGTPTQEFIRIPQTPITGDVRMLPSYQGEMSRNGYIDNGIYGEPLERNNPCTRSTDHLMSLTNDEYIETCRESDRLSLDTSSKNYYQPSVSNRAKRARSFVQLSSCPKQPINTTVHGVEQIYENQSGIYTEVVSRRTEPSLQSSDFQSNNSNTISRERYNNKYSENSSYGEMENKFAKSFNCVDTYSPQISGRPSVGSSYAQSHYASTPMRSTPNIPRSNYNSPRYLHEDVFLDNHSRGTFSTAVSCQRIDELEESLRDIKRKISTSTAIQMQTSVQSENTQQTLLSLLMDKKNEADRLREKVKKLENKLQKQQCEFAEETDKMQLETENIRHKLKLITEKFKKLDEEYRSYRHTTLSMVNDNQKNFEIVNDIKKNYEKEISCLKGKLIATSTLKDGDLISNSDKEILLENKELTTKVIEREEEILKLKEELRLYRSMKSSIGDEEYDDENLLMLDECNDNHTTPSGNSKKKNIVKDSKSSSQQLFSSGSNIPTIYSPSNSSGFGGSQSHGFPNSPVVGKSSNKELVNSVGGSSSTTSMTIQPRVQRIIRDSNEIGVRLRLISRCFSEISSNIVDGKDPEFHKLASRFADSSDSDDDLNNLESNISYNSLRFEDIIRKHQVNIQKAEDFLSQVSSNVLLYATRAPDENKGTCNVQ</sequence>
<evidence type="ECO:0000256" key="2">
    <source>
        <dbReference type="SAM" id="MobiDB-lite"/>
    </source>
</evidence>
<evidence type="ECO:0000313" key="4">
    <source>
        <dbReference type="WBParaSite" id="TCONS_00000102.p1"/>
    </source>
</evidence>
<feature type="compositionally biased region" description="Low complexity" evidence="2">
    <location>
        <begin position="10"/>
        <end position="20"/>
    </location>
</feature>
<evidence type="ECO:0000313" key="3">
    <source>
        <dbReference type="Proteomes" id="UP000035681"/>
    </source>
</evidence>
<proteinExistence type="predicted"/>
<feature type="compositionally biased region" description="Low complexity" evidence="2">
    <location>
        <begin position="612"/>
        <end position="623"/>
    </location>
</feature>
<feature type="coiled-coil region" evidence="1">
    <location>
        <begin position="335"/>
        <end position="408"/>
    </location>
</feature>
<name>A0AAF5CQ63_STRER</name>
<dbReference type="AlphaFoldDB" id="A0AAF5CQ63"/>
<evidence type="ECO:0000256" key="1">
    <source>
        <dbReference type="SAM" id="Coils"/>
    </source>
</evidence>
<keyword evidence="3" id="KW-1185">Reference proteome</keyword>
<feature type="region of interest" description="Disordered" evidence="2">
    <location>
        <begin position="543"/>
        <end position="624"/>
    </location>
</feature>
<protein>
    <submittedName>
        <fullName evidence="4">Uncharacterized protein</fullName>
    </submittedName>
</protein>
<feature type="compositionally biased region" description="Low complexity" evidence="2">
    <location>
        <begin position="565"/>
        <end position="575"/>
    </location>
</feature>
<accession>A0AAF5CQ63</accession>
<reference evidence="4" key="1">
    <citation type="submission" date="2024-02" db="UniProtKB">
        <authorList>
            <consortium name="WormBaseParasite"/>
        </authorList>
    </citation>
    <scope>IDENTIFICATION</scope>
</reference>
<keyword evidence="1" id="KW-0175">Coiled coil</keyword>
<dbReference type="Proteomes" id="UP000035681">
    <property type="component" value="Unplaced"/>
</dbReference>
<feature type="compositionally biased region" description="Polar residues" evidence="2">
    <location>
        <begin position="31"/>
        <end position="44"/>
    </location>
</feature>
<dbReference type="WBParaSite" id="TCONS_00000102.p1">
    <property type="protein sequence ID" value="TCONS_00000102.p1"/>
    <property type="gene ID" value="XLOC_000105"/>
</dbReference>